<keyword evidence="4" id="KW-0540">Nuclease</keyword>
<evidence type="ECO:0000259" key="2">
    <source>
        <dbReference type="Pfam" id="PF13304"/>
    </source>
</evidence>
<dbReference type="Pfam" id="PF20469">
    <property type="entry name" value="OLD-like_TOPRIM"/>
    <property type="match status" value="1"/>
</dbReference>
<sequence>MAITFAVTEIMLNTGLTVEPPQDGMTLFIGSNNSGKSLLLRELDAQIELPGTTAGRTTRWIRQALPRHNGSSEEFTAWLEERGYRSWTPSTAEHYVSPNGDRILKDSIPHRWPSFTLAELAPFLKQTLWTDNRLQVEAEVDHWDSLLPPESKLQYLYEDRAAESRFSESVHRAFGHHVCVDRYDERIRLRVGQPHPDLRDALPGAAREVAAAYRALPLVSEQGDGFRSFVQILLQVMVRPAPLVIIDEPEAFLHPPQARLLGRLLAGLQGQTQLFVATHSADFLAGVLEAEQARPVSIVRLDRSSGTPAARLLNPDAVQGLLRTPLLRYSNLSSGLFYDRVVLCEAAGDCQFYAAAFDATKDASAAHDNTLFLHTSGKAPLADTARRLRQCGIPTAVIADFDYLRSGLAQAVTSLAGVTEHLDADLKCLREHAAGSRSETSAGGFKTEMNALLKGVRASDPLPDRVLGELTKLAKGGDRWGDLKKSGLAGLQGDPYNAAERLLQAAADFGLFVVPCGELESWVRQVPRGDKGLWSQKVFNEGWHAKPTGELKAFCSSIRAYLRDGAADYTRAAAQALQVSSRLDREHAVVTNRSDAPLTEVRVIRATHTHDGRHHIQPLWGTPKSKSSGVLSAGDEFSVPLFLMSDGEGYEGFLPQGSTDQELMVHFRDRAGLWWERIGDKPPVPLPSGPSEPDLAPQ</sequence>
<dbReference type="Pfam" id="PF13304">
    <property type="entry name" value="AAA_21"/>
    <property type="match status" value="1"/>
</dbReference>
<dbReference type="PANTHER" id="PTHR43581">
    <property type="entry name" value="ATP/GTP PHOSPHATASE"/>
    <property type="match status" value="1"/>
</dbReference>
<reference evidence="4" key="1">
    <citation type="submission" date="2024-08" db="EMBL/GenBank/DDBJ databases">
        <authorList>
            <person name="Yu S.T."/>
        </authorList>
    </citation>
    <scope>NUCLEOTIDE SEQUENCE</scope>
    <source>
        <strain evidence="4">R33</strain>
    </source>
</reference>
<gene>
    <name evidence="4" type="ORF">AB5J51_07615</name>
</gene>
<dbReference type="PANTHER" id="PTHR43581:SF4">
    <property type="entry name" value="ATP_GTP PHOSPHATASE"/>
    <property type="match status" value="1"/>
</dbReference>
<dbReference type="RefSeq" id="WP_369777235.1">
    <property type="nucleotide sequence ID" value="NZ_CP165727.1"/>
</dbReference>
<dbReference type="AlphaFoldDB" id="A0AB39Y026"/>
<evidence type="ECO:0000259" key="3">
    <source>
        <dbReference type="Pfam" id="PF20469"/>
    </source>
</evidence>
<feature type="domain" description="OLD protein-like TOPRIM" evidence="3">
    <location>
        <begin position="336"/>
        <end position="402"/>
    </location>
</feature>
<keyword evidence="4" id="KW-0378">Hydrolase</keyword>
<proteinExistence type="predicted"/>
<dbReference type="InterPro" id="IPR027417">
    <property type="entry name" value="P-loop_NTPase"/>
</dbReference>
<accession>A0AB39Y026</accession>
<organism evidence="4">
    <name type="scientific">Streptomyces sp. R33</name>
    <dbReference type="NCBI Taxonomy" id="3238629"/>
    <lineage>
        <taxon>Bacteria</taxon>
        <taxon>Bacillati</taxon>
        <taxon>Actinomycetota</taxon>
        <taxon>Actinomycetes</taxon>
        <taxon>Kitasatosporales</taxon>
        <taxon>Streptomycetaceae</taxon>
        <taxon>Streptomyces</taxon>
    </lineage>
</organism>
<evidence type="ECO:0000256" key="1">
    <source>
        <dbReference type="SAM" id="MobiDB-lite"/>
    </source>
</evidence>
<dbReference type="GO" id="GO:0004519">
    <property type="term" value="F:endonuclease activity"/>
    <property type="evidence" value="ECO:0007669"/>
    <property type="project" value="UniProtKB-KW"/>
</dbReference>
<dbReference type="InterPro" id="IPR034139">
    <property type="entry name" value="TOPRIM_OLD"/>
</dbReference>
<dbReference type="GO" id="GO:0005524">
    <property type="term" value="F:ATP binding"/>
    <property type="evidence" value="ECO:0007669"/>
    <property type="project" value="InterPro"/>
</dbReference>
<dbReference type="SUPFAM" id="SSF52540">
    <property type="entry name" value="P-loop containing nucleoside triphosphate hydrolases"/>
    <property type="match status" value="1"/>
</dbReference>
<dbReference type="EMBL" id="CP165727">
    <property type="protein sequence ID" value="XDV62815.1"/>
    <property type="molecule type" value="Genomic_DNA"/>
</dbReference>
<dbReference type="Gene3D" id="3.40.50.300">
    <property type="entry name" value="P-loop containing nucleotide triphosphate hydrolases"/>
    <property type="match status" value="1"/>
</dbReference>
<dbReference type="GO" id="GO:0016887">
    <property type="term" value="F:ATP hydrolysis activity"/>
    <property type="evidence" value="ECO:0007669"/>
    <property type="project" value="InterPro"/>
</dbReference>
<name>A0AB39Y026_9ACTN</name>
<protein>
    <submittedName>
        <fullName evidence="4">ATP-dependent endonuclease</fullName>
    </submittedName>
</protein>
<dbReference type="InterPro" id="IPR051396">
    <property type="entry name" value="Bact_Antivir_Def_Nuclease"/>
</dbReference>
<feature type="domain" description="ATPase AAA-type core" evidence="2">
    <location>
        <begin position="163"/>
        <end position="281"/>
    </location>
</feature>
<feature type="region of interest" description="Disordered" evidence="1">
    <location>
        <begin position="679"/>
        <end position="698"/>
    </location>
</feature>
<keyword evidence="4" id="KW-0255">Endonuclease</keyword>
<evidence type="ECO:0000313" key="4">
    <source>
        <dbReference type="EMBL" id="XDV62815.1"/>
    </source>
</evidence>
<dbReference type="InterPro" id="IPR003959">
    <property type="entry name" value="ATPase_AAA_core"/>
</dbReference>